<gene>
    <name evidence="2" type="ORF">H257_11190</name>
</gene>
<dbReference type="VEuPathDB" id="FungiDB:H257_11190"/>
<dbReference type="EMBL" id="KI913145">
    <property type="protein sequence ID" value="ETV74256.1"/>
    <property type="molecule type" value="Genomic_DNA"/>
</dbReference>
<feature type="region of interest" description="Disordered" evidence="1">
    <location>
        <begin position="157"/>
        <end position="227"/>
    </location>
</feature>
<dbReference type="OrthoDB" id="142960at2759"/>
<dbReference type="GeneID" id="20813186"/>
<feature type="compositionally biased region" description="Polar residues" evidence="1">
    <location>
        <begin position="215"/>
        <end position="227"/>
    </location>
</feature>
<evidence type="ECO:0000256" key="1">
    <source>
        <dbReference type="SAM" id="MobiDB-lite"/>
    </source>
</evidence>
<organism evidence="2">
    <name type="scientific">Aphanomyces astaci</name>
    <name type="common">Crayfish plague agent</name>
    <dbReference type="NCBI Taxonomy" id="112090"/>
    <lineage>
        <taxon>Eukaryota</taxon>
        <taxon>Sar</taxon>
        <taxon>Stramenopiles</taxon>
        <taxon>Oomycota</taxon>
        <taxon>Saprolegniomycetes</taxon>
        <taxon>Saprolegniales</taxon>
        <taxon>Verrucalvaceae</taxon>
        <taxon>Aphanomyces</taxon>
    </lineage>
</organism>
<proteinExistence type="predicted"/>
<sequence>MTKWSMTLSQPFNFRASAAYTTMASRSCFNADDIAEVESHFADAKVRGLLPLRDLWSDNPTSTFFHPQATSAATLVDTKVHIGRLPPLITTKYILAALRGSRLLTPVVDITGDVYATLMFDTSAPMAFLWSTSGPHGDTRLYIRDIAVHLHILTGRPRPSATRDKAANPNTHPTLTETYAARARAVPVDTAARDNSPAPPPNTPPQRTTHHRPGNSPSNATRLRSTDPTQILVYTSHVSSPHMWTNSIVSATTPLRQEVESLWATKEALTALVSASSAAFTTLDARLLEERRLRETAELLQAEGNRLPTEAHIRLNAAVAQHESQQAALAASLPYLESSVHTLLQAMQGPDDNMGTEPDDHMASN</sequence>
<reference evidence="2" key="1">
    <citation type="submission" date="2013-12" db="EMBL/GenBank/DDBJ databases">
        <title>The Genome Sequence of Aphanomyces astaci APO3.</title>
        <authorList>
            <consortium name="The Broad Institute Genomics Platform"/>
            <person name="Russ C."/>
            <person name="Tyler B."/>
            <person name="van West P."/>
            <person name="Dieguez-Uribeondo J."/>
            <person name="Young S.K."/>
            <person name="Zeng Q."/>
            <person name="Gargeya S."/>
            <person name="Fitzgerald M."/>
            <person name="Abouelleil A."/>
            <person name="Alvarado L."/>
            <person name="Chapman S.B."/>
            <person name="Gainer-Dewar J."/>
            <person name="Goldberg J."/>
            <person name="Griggs A."/>
            <person name="Gujja S."/>
            <person name="Hansen M."/>
            <person name="Howarth C."/>
            <person name="Imamovic A."/>
            <person name="Ireland A."/>
            <person name="Larimer J."/>
            <person name="McCowan C."/>
            <person name="Murphy C."/>
            <person name="Pearson M."/>
            <person name="Poon T.W."/>
            <person name="Priest M."/>
            <person name="Roberts A."/>
            <person name="Saif S."/>
            <person name="Shea T."/>
            <person name="Sykes S."/>
            <person name="Wortman J."/>
            <person name="Nusbaum C."/>
            <person name="Birren B."/>
        </authorList>
    </citation>
    <scope>NUCLEOTIDE SEQUENCE [LARGE SCALE GENOMIC DNA]</scope>
    <source>
        <strain evidence="2">APO3</strain>
    </source>
</reference>
<dbReference type="AlphaFoldDB" id="W4G4P8"/>
<feature type="compositionally biased region" description="Polar residues" evidence="1">
    <location>
        <begin position="168"/>
        <end position="177"/>
    </location>
</feature>
<name>W4G4P8_APHAT</name>
<evidence type="ECO:0000313" key="2">
    <source>
        <dbReference type="EMBL" id="ETV74256.1"/>
    </source>
</evidence>
<dbReference type="RefSeq" id="XP_009836362.1">
    <property type="nucleotide sequence ID" value="XM_009838060.1"/>
</dbReference>
<accession>W4G4P8</accession>
<protein>
    <submittedName>
        <fullName evidence="2">Uncharacterized protein</fullName>
    </submittedName>
</protein>